<gene>
    <name evidence="3" type="ORF">Mcate_01680</name>
</gene>
<evidence type="ECO:0000256" key="1">
    <source>
        <dbReference type="ARBA" id="ARBA00008791"/>
    </source>
</evidence>
<dbReference type="OrthoDB" id="9777884at2"/>
<comment type="caution">
    <text evidence="3">The sequence shown here is derived from an EMBL/GenBank/DDBJ whole genome shotgun (WGS) entry which is preliminary data.</text>
</comment>
<dbReference type="InterPro" id="IPR014729">
    <property type="entry name" value="Rossmann-like_a/b/a_fold"/>
</dbReference>
<dbReference type="RefSeq" id="WP_027888089.1">
    <property type="nucleotide sequence ID" value="NZ_JBHSXZ010000089.1"/>
</dbReference>
<dbReference type="PRINTS" id="PR01438">
    <property type="entry name" value="UNVRSLSTRESS"/>
</dbReference>
<sequence>MYKRILMPTDGSNCSQQAIREGLEVAKNMGARVTFLYALENISSSFWISPESVPYGLELLEDLKRVGSEALSKAAELAQTVGVEAETKLVEARPVEAILAEAKNHDLIVMGTHGRSGLDRFMLGSVTEAVLHRSERPVLVLRCK</sequence>
<dbReference type="PANTHER" id="PTHR46268:SF6">
    <property type="entry name" value="UNIVERSAL STRESS PROTEIN UP12"/>
    <property type="match status" value="1"/>
</dbReference>
<feature type="domain" description="UspA" evidence="2">
    <location>
        <begin position="1"/>
        <end position="142"/>
    </location>
</feature>
<dbReference type="InterPro" id="IPR006016">
    <property type="entry name" value="UspA"/>
</dbReference>
<dbReference type="PANTHER" id="PTHR46268">
    <property type="entry name" value="STRESS RESPONSE PROTEIN NHAX"/>
    <property type="match status" value="1"/>
</dbReference>
<name>A0A399DYU3_9DEIN</name>
<evidence type="ECO:0000313" key="3">
    <source>
        <dbReference type="EMBL" id="RIH76629.1"/>
    </source>
</evidence>
<protein>
    <submittedName>
        <fullName evidence="3">Putative universal stress protein</fullName>
    </submittedName>
</protein>
<dbReference type="Gene3D" id="3.40.50.620">
    <property type="entry name" value="HUPs"/>
    <property type="match status" value="1"/>
</dbReference>
<dbReference type="SUPFAM" id="SSF52402">
    <property type="entry name" value="Adenine nucleotide alpha hydrolases-like"/>
    <property type="match status" value="1"/>
</dbReference>
<proteinExistence type="inferred from homology"/>
<dbReference type="Pfam" id="PF00582">
    <property type="entry name" value="Usp"/>
    <property type="match status" value="1"/>
</dbReference>
<dbReference type="EMBL" id="QWKX01000039">
    <property type="protein sequence ID" value="RIH76629.1"/>
    <property type="molecule type" value="Genomic_DNA"/>
</dbReference>
<dbReference type="InterPro" id="IPR006015">
    <property type="entry name" value="Universal_stress_UspA"/>
</dbReference>
<reference evidence="3 4" key="1">
    <citation type="submission" date="2018-08" db="EMBL/GenBank/DDBJ databases">
        <title>Meiothermus cateniformans JCM 15151 genome sequencing project.</title>
        <authorList>
            <person name="Da Costa M.S."/>
            <person name="Albuquerque L."/>
            <person name="Raposo P."/>
            <person name="Froufe H.J.C."/>
            <person name="Barroso C.S."/>
            <person name="Egas C."/>
        </authorList>
    </citation>
    <scope>NUCLEOTIDE SEQUENCE [LARGE SCALE GENOMIC DNA]</scope>
    <source>
        <strain evidence="3 4">JCM 15151</strain>
    </source>
</reference>
<comment type="similarity">
    <text evidence="1">Belongs to the universal stress protein A family.</text>
</comment>
<accession>A0A399DYU3</accession>
<dbReference type="Proteomes" id="UP000266089">
    <property type="component" value="Unassembled WGS sequence"/>
</dbReference>
<organism evidence="3 4">
    <name type="scientific">Meiothermus taiwanensis</name>
    <dbReference type="NCBI Taxonomy" id="172827"/>
    <lineage>
        <taxon>Bacteria</taxon>
        <taxon>Thermotogati</taxon>
        <taxon>Deinococcota</taxon>
        <taxon>Deinococci</taxon>
        <taxon>Thermales</taxon>
        <taxon>Thermaceae</taxon>
        <taxon>Meiothermus</taxon>
    </lineage>
</organism>
<dbReference type="AlphaFoldDB" id="A0A399DYU3"/>
<evidence type="ECO:0000259" key="2">
    <source>
        <dbReference type="Pfam" id="PF00582"/>
    </source>
</evidence>
<evidence type="ECO:0000313" key="4">
    <source>
        <dbReference type="Proteomes" id="UP000266089"/>
    </source>
</evidence>
<dbReference type="CDD" id="cd00293">
    <property type="entry name" value="USP-like"/>
    <property type="match status" value="1"/>
</dbReference>